<reference evidence="2 3" key="1">
    <citation type="submission" date="2013-03" db="EMBL/GenBank/DDBJ databases">
        <title>The Genome Sequence of Exophiala aquamarina CBS 119918.</title>
        <authorList>
            <consortium name="The Broad Institute Genomics Platform"/>
            <person name="Cuomo C."/>
            <person name="de Hoog S."/>
            <person name="Gorbushina A."/>
            <person name="Walker B."/>
            <person name="Young S.K."/>
            <person name="Zeng Q."/>
            <person name="Gargeya S."/>
            <person name="Fitzgerald M."/>
            <person name="Haas B."/>
            <person name="Abouelleil A."/>
            <person name="Allen A.W."/>
            <person name="Alvarado L."/>
            <person name="Arachchi H.M."/>
            <person name="Berlin A.M."/>
            <person name="Chapman S.B."/>
            <person name="Gainer-Dewar J."/>
            <person name="Goldberg J."/>
            <person name="Griggs A."/>
            <person name="Gujja S."/>
            <person name="Hansen M."/>
            <person name="Howarth C."/>
            <person name="Imamovic A."/>
            <person name="Ireland A."/>
            <person name="Larimer J."/>
            <person name="McCowan C."/>
            <person name="Murphy C."/>
            <person name="Pearson M."/>
            <person name="Poon T.W."/>
            <person name="Priest M."/>
            <person name="Roberts A."/>
            <person name="Saif S."/>
            <person name="Shea T."/>
            <person name="Sisk P."/>
            <person name="Sykes S."/>
            <person name="Wortman J."/>
            <person name="Nusbaum C."/>
            <person name="Birren B."/>
        </authorList>
    </citation>
    <scope>NUCLEOTIDE SEQUENCE [LARGE SCALE GENOMIC DNA]</scope>
    <source>
        <strain evidence="2 3">CBS 119918</strain>
    </source>
</reference>
<dbReference type="InterPro" id="IPR010640">
    <property type="entry name" value="Low_temperature_requirement_A"/>
</dbReference>
<feature type="transmembrane region" description="Helical" evidence="1">
    <location>
        <begin position="189"/>
        <end position="210"/>
    </location>
</feature>
<protein>
    <submittedName>
        <fullName evidence="2">Uncharacterized protein</fullName>
    </submittedName>
</protein>
<keyword evidence="1" id="KW-1133">Transmembrane helix</keyword>
<proteinExistence type="predicted"/>
<feature type="transmembrane region" description="Helical" evidence="1">
    <location>
        <begin position="123"/>
        <end position="143"/>
    </location>
</feature>
<dbReference type="GeneID" id="25287259"/>
<evidence type="ECO:0000256" key="1">
    <source>
        <dbReference type="SAM" id="Phobius"/>
    </source>
</evidence>
<dbReference type="EMBL" id="AMGV01000023">
    <property type="protein sequence ID" value="KEF51448.1"/>
    <property type="molecule type" value="Genomic_DNA"/>
</dbReference>
<accession>A0A072NWM7</accession>
<dbReference type="OrthoDB" id="3177213at2759"/>
<dbReference type="AlphaFoldDB" id="A0A072NWM7"/>
<dbReference type="PANTHER" id="PTHR42101:SF1">
    <property type="entry name" value="LOW TEMPERATURE REQUIREMENT A"/>
    <property type="match status" value="1"/>
</dbReference>
<dbReference type="STRING" id="1182545.A0A072NWM7"/>
<dbReference type="RefSeq" id="XP_013254038.1">
    <property type="nucleotide sequence ID" value="XM_013398584.1"/>
</dbReference>
<keyword evidence="1" id="KW-0812">Transmembrane</keyword>
<dbReference type="Proteomes" id="UP000027920">
    <property type="component" value="Unassembled WGS sequence"/>
</dbReference>
<keyword evidence="3" id="KW-1185">Reference proteome</keyword>
<keyword evidence="1" id="KW-0472">Membrane</keyword>
<dbReference type="PANTHER" id="PTHR42101">
    <property type="entry name" value="CHROMOSOME 16, WHOLE GENOME SHOTGUN SEQUENCE"/>
    <property type="match status" value="1"/>
</dbReference>
<dbReference type="VEuPathDB" id="FungiDB:A1O9_12365"/>
<comment type="caution">
    <text evidence="2">The sequence shown here is derived from an EMBL/GenBank/DDBJ whole genome shotgun (WGS) entry which is preliminary data.</text>
</comment>
<dbReference type="Pfam" id="PF06772">
    <property type="entry name" value="LtrA"/>
    <property type="match status" value="1"/>
</dbReference>
<feature type="transmembrane region" description="Helical" evidence="1">
    <location>
        <begin position="163"/>
        <end position="183"/>
    </location>
</feature>
<evidence type="ECO:0000313" key="2">
    <source>
        <dbReference type="EMBL" id="KEF51448.1"/>
    </source>
</evidence>
<feature type="transmembrane region" description="Helical" evidence="1">
    <location>
        <begin position="255"/>
        <end position="273"/>
    </location>
</feature>
<dbReference type="HOGENOM" id="CLU_016136_2_0_1"/>
<organism evidence="2 3">
    <name type="scientific">Exophiala aquamarina CBS 119918</name>
    <dbReference type="NCBI Taxonomy" id="1182545"/>
    <lineage>
        <taxon>Eukaryota</taxon>
        <taxon>Fungi</taxon>
        <taxon>Dikarya</taxon>
        <taxon>Ascomycota</taxon>
        <taxon>Pezizomycotina</taxon>
        <taxon>Eurotiomycetes</taxon>
        <taxon>Chaetothyriomycetidae</taxon>
        <taxon>Chaetothyriales</taxon>
        <taxon>Herpotrichiellaceae</taxon>
        <taxon>Exophiala</taxon>
    </lineage>
</organism>
<evidence type="ECO:0000313" key="3">
    <source>
        <dbReference type="Proteomes" id="UP000027920"/>
    </source>
</evidence>
<feature type="transmembrane region" description="Helical" evidence="1">
    <location>
        <begin position="434"/>
        <end position="453"/>
    </location>
</feature>
<name>A0A072NWM7_9EURO</name>
<gene>
    <name evidence="2" type="ORF">A1O9_12365</name>
</gene>
<sequence length="486" mass="54135">MRSRASALPAISSTDGPVLYKPHHEASTIELFYDLFFVANLATFTAAHKHSDAESVAASLGYFTLLWFTRLNTTLYYVRFATDSITDRAFKFVHFGVMTAFVFCGPIFDVYDEKADARTYKKFAVTMAISHAIPTIQYLIVLVQSRRYRNAVLPVAPTASVNALAAIGFGVTATVFSIGSIAWHSLATWYSLKIFSGVPTVLVSVFYRVISFKHAHLTERVSLLTLIVTGERIIGLSKSVSCIIKANKSTSANDIGAVIAAVLLLYLIWMLYFDQLDEEGKMGTIRQQIWALLHFPLHCAIALTVEGSTSLIPWNSAMRGLKLVWSLRPGPDDAPSTPFANNAAFAYKLADEYDWVVNLTLVNDIAQNVTFNSNEYFSSMASIIDEMVDYAANFVFKTHDATMYKMLEVTSSKSSPDGHDALESIYEIYDVVTLYFYISAGATLLLLSAMYWFGKPHHTRSEAGGPLVRHHRVSPDRLRLSGRIRR</sequence>
<feature type="transmembrane region" description="Helical" evidence="1">
    <location>
        <begin position="92"/>
        <end position="111"/>
    </location>
</feature>